<dbReference type="GO" id="GO:0003677">
    <property type="term" value="F:DNA binding"/>
    <property type="evidence" value="ECO:0007669"/>
    <property type="project" value="UniProtKB-UniRule"/>
</dbReference>
<comment type="caution">
    <text evidence="15">The sequence shown here is derived from an EMBL/GenBank/DDBJ whole genome shotgun (WGS) entry which is preliminary data.</text>
</comment>
<name>A0A8J6Q6R4_9FLAO</name>
<feature type="region of interest" description="Disordered" evidence="13">
    <location>
        <begin position="462"/>
        <end position="496"/>
    </location>
</feature>
<dbReference type="SUPFAM" id="SSF52540">
    <property type="entry name" value="P-loop containing nucleoside triphosphate hydrolases"/>
    <property type="match status" value="1"/>
</dbReference>
<evidence type="ECO:0000313" key="15">
    <source>
        <dbReference type="EMBL" id="MBD0822621.1"/>
    </source>
</evidence>
<keyword evidence="2 12" id="KW-0639">Primosome</keyword>
<keyword evidence="7 12" id="KW-0067">ATP-binding</keyword>
<sequence>MNQPQKITNQASKSTLINLEKGLIPPQAIDLEESVLGCALTYQSSIGEIVALFREEKVFYKEQNQLVYDAMCELFRDSEPVDLLTVSTKLKQHGNLEKAGGDYRLIELSQSSVTTAHLEMHCRLLLQYWVKRKAIGVANEIIEKSYKEETDIFDLLADCQKDIDDTAQWLVRKPAASLKSVLDSFFDNVDNKISGVPSALTKLQKKTKGYHGSDLVIVAGRPGMGKTAFILNEAYHQAKQGIPVGIFSLEMSAKQLLGRIIANHCEIDASIIKNNDLNDFQKRLVQQHRHEIEKLPIYINDQAGISNMELKIQAGKWKRDHGIKIIYVDYLQLMTASGKNHTGNREQEISAISRSLKGTAKDLDVPVIALSQLSRAVETRGGMKRPMLSDLRESGAIEQDADQVMFVYRPEYYKIEEWDNDERTPTHGQCEINIEKLRGGEPGACIVGVKLNYMRFHNLEDQWEPLPPPPPIQSPEDAFGPVEDNTMPDGDDDMPF</sequence>
<dbReference type="EC" id="5.6.2.3" evidence="11 12"/>
<dbReference type="SUPFAM" id="SSF48024">
    <property type="entry name" value="N-terminal domain of DnaB helicase"/>
    <property type="match status" value="1"/>
</dbReference>
<dbReference type="PANTHER" id="PTHR30153:SF2">
    <property type="entry name" value="REPLICATIVE DNA HELICASE"/>
    <property type="match status" value="1"/>
</dbReference>
<dbReference type="InterPro" id="IPR016136">
    <property type="entry name" value="DNA_helicase_N/primase_C"/>
</dbReference>
<evidence type="ECO:0000256" key="13">
    <source>
        <dbReference type="SAM" id="MobiDB-lite"/>
    </source>
</evidence>
<reference evidence="15 16" key="1">
    <citation type="journal article" date="2018" name="J. Microbiol.">
        <title>Aestuariibaculum marinum sp. nov., a marine bacterium isolated from seawater in South Korea.</title>
        <authorList>
            <person name="Choi J."/>
            <person name="Lee D."/>
            <person name="Jang J.H."/>
            <person name="Cha S."/>
            <person name="Seo T."/>
        </authorList>
    </citation>
    <scope>NUCLEOTIDE SEQUENCE [LARGE SCALE GENOMIC DNA]</scope>
    <source>
        <strain evidence="15 16">IP7</strain>
    </source>
</reference>
<protein>
    <recommendedName>
        <fullName evidence="11 12">Replicative DNA helicase</fullName>
        <ecNumber evidence="11 12">5.6.2.3</ecNumber>
    </recommendedName>
</protein>
<evidence type="ECO:0000256" key="8">
    <source>
        <dbReference type="ARBA" id="ARBA00023125"/>
    </source>
</evidence>
<dbReference type="GO" id="GO:0006269">
    <property type="term" value="P:DNA replication, synthesis of primer"/>
    <property type="evidence" value="ECO:0007669"/>
    <property type="project" value="UniProtKB-UniRule"/>
</dbReference>
<evidence type="ECO:0000256" key="9">
    <source>
        <dbReference type="ARBA" id="ARBA00023235"/>
    </source>
</evidence>
<feature type="domain" description="SF4 helicase" evidence="14">
    <location>
        <begin position="189"/>
        <end position="463"/>
    </location>
</feature>
<dbReference type="InterPro" id="IPR007694">
    <property type="entry name" value="DNA_helicase_DnaB-like_C"/>
</dbReference>
<evidence type="ECO:0000256" key="1">
    <source>
        <dbReference type="ARBA" id="ARBA00008428"/>
    </source>
</evidence>
<dbReference type="InterPro" id="IPR007693">
    <property type="entry name" value="DNA_helicase_DnaB-like_N"/>
</dbReference>
<dbReference type="EMBL" id="JACVXD010000001">
    <property type="protein sequence ID" value="MBD0822621.1"/>
    <property type="molecule type" value="Genomic_DNA"/>
</dbReference>
<keyword evidence="6 12" id="KW-0347">Helicase</keyword>
<gene>
    <name evidence="15" type="primary">dnaB</name>
    <name evidence="15" type="ORF">ICJ85_01185</name>
</gene>
<comment type="function">
    <text evidence="12">The main replicative DNA helicase, it participates in initiation and elongation during chromosome replication. Travels ahead of the DNA replisome, separating dsDNA into templates for DNA synthesis. A processive ATP-dependent 5'-3' DNA helicase it has DNA-dependent ATPase activity.</text>
</comment>
<dbReference type="RefSeq" id="WP_188221938.1">
    <property type="nucleotide sequence ID" value="NZ_JACVXD010000001.1"/>
</dbReference>
<evidence type="ECO:0000259" key="14">
    <source>
        <dbReference type="PROSITE" id="PS51199"/>
    </source>
</evidence>
<evidence type="ECO:0000256" key="7">
    <source>
        <dbReference type="ARBA" id="ARBA00022840"/>
    </source>
</evidence>
<dbReference type="InterPro" id="IPR027417">
    <property type="entry name" value="P-loop_NTPase"/>
</dbReference>
<evidence type="ECO:0000256" key="10">
    <source>
        <dbReference type="ARBA" id="ARBA00048954"/>
    </source>
</evidence>
<dbReference type="GO" id="GO:0043139">
    <property type="term" value="F:5'-3' DNA helicase activity"/>
    <property type="evidence" value="ECO:0007669"/>
    <property type="project" value="UniProtKB-EC"/>
</dbReference>
<proteinExistence type="inferred from homology"/>
<dbReference type="GO" id="GO:0016787">
    <property type="term" value="F:hydrolase activity"/>
    <property type="evidence" value="ECO:0007669"/>
    <property type="project" value="UniProtKB-KW"/>
</dbReference>
<dbReference type="PROSITE" id="PS51199">
    <property type="entry name" value="SF4_HELICASE"/>
    <property type="match status" value="1"/>
</dbReference>
<evidence type="ECO:0000256" key="4">
    <source>
        <dbReference type="ARBA" id="ARBA00022741"/>
    </source>
</evidence>
<keyword evidence="16" id="KW-1185">Reference proteome</keyword>
<dbReference type="CDD" id="cd00984">
    <property type="entry name" value="DnaB_C"/>
    <property type="match status" value="1"/>
</dbReference>
<evidence type="ECO:0000256" key="11">
    <source>
        <dbReference type="NCBIfam" id="TIGR00665"/>
    </source>
</evidence>
<dbReference type="PANTHER" id="PTHR30153">
    <property type="entry name" value="REPLICATIVE DNA HELICASE DNAB"/>
    <property type="match status" value="1"/>
</dbReference>
<evidence type="ECO:0000256" key="5">
    <source>
        <dbReference type="ARBA" id="ARBA00022801"/>
    </source>
</evidence>
<dbReference type="Gene3D" id="1.10.860.10">
    <property type="entry name" value="DNAb Helicase, Chain A"/>
    <property type="match status" value="1"/>
</dbReference>
<evidence type="ECO:0000256" key="6">
    <source>
        <dbReference type="ARBA" id="ARBA00022806"/>
    </source>
</evidence>
<dbReference type="AlphaFoldDB" id="A0A8J6Q6R4"/>
<keyword evidence="9" id="KW-0413">Isomerase</keyword>
<dbReference type="GO" id="GO:0005524">
    <property type="term" value="F:ATP binding"/>
    <property type="evidence" value="ECO:0007669"/>
    <property type="project" value="UniProtKB-UniRule"/>
</dbReference>
<comment type="similarity">
    <text evidence="1 12">Belongs to the helicase family. DnaB subfamily.</text>
</comment>
<keyword evidence="4 12" id="KW-0547">Nucleotide-binding</keyword>
<dbReference type="Gene3D" id="3.40.50.300">
    <property type="entry name" value="P-loop containing nucleotide triphosphate hydrolases"/>
    <property type="match status" value="1"/>
</dbReference>
<dbReference type="Pfam" id="PF03796">
    <property type="entry name" value="DnaB_C"/>
    <property type="match status" value="1"/>
</dbReference>
<dbReference type="InterPro" id="IPR036185">
    <property type="entry name" value="DNA_heli_DnaB-like_N_sf"/>
</dbReference>
<dbReference type="Proteomes" id="UP000621516">
    <property type="component" value="Unassembled WGS sequence"/>
</dbReference>
<evidence type="ECO:0000256" key="2">
    <source>
        <dbReference type="ARBA" id="ARBA00022515"/>
    </source>
</evidence>
<dbReference type="NCBIfam" id="TIGR00665">
    <property type="entry name" value="DnaB"/>
    <property type="match status" value="1"/>
</dbReference>
<evidence type="ECO:0000256" key="3">
    <source>
        <dbReference type="ARBA" id="ARBA00022705"/>
    </source>
</evidence>
<keyword evidence="5 12" id="KW-0378">Hydrolase</keyword>
<keyword evidence="3 12" id="KW-0235">DNA replication</keyword>
<organism evidence="15 16">
    <name type="scientific">Aestuariibaculum marinum</name>
    <dbReference type="NCBI Taxonomy" id="2683592"/>
    <lineage>
        <taxon>Bacteria</taxon>
        <taxon>Pseudomonadati</taxon>
        <taxon>Bacteroidota</taxon>
        <taxon>Flavobacteriia</taxon>
        <taxon>Flavobacteriales</taxon>
        <taxon>Flavobacteriaceae</taxon>
    </lineage>
</organism>
<evidence type="ECO:0000256" key="12">
    <source>
        <dbReference type="RuleBase" id="RU362085"/>
    </source>
</evidence>
<dbReference type="GO" id="GO:0005829">
    <property type="term" value="C:cytosol"/>
    <property type="evidence" value="ECO:0007669"/>
    <property type="project" value="TreeGrafter"/>
</dbReference>
<accession>A0A8J6Q6R4</accession>
<dbReference type="Pfam" id="PF00772">
    <property type="entry name" value="DnaB"/>
    <property type="match status" value="1"/>
</dbReference>
<dbReference type="InterPro" id="IPR007692">
    <property type="entry name" value="DNA_helicase_DnaB"/>
</dbReference>
<evidence type="ECO:0000313" key="16">
    <source>
        <dbReference type="Proteomes" id="UP000621516"/>
    </source>
</evidence>
<keyword evidence="8 12" id="KW-0238">DNA-binding</keyword>
<comment type="catalytic activity">
    <reaction evidence="10 12">
        <text>ATP + H2O = ADP + phosphate + H(+)</text>
        <dbReference type="Rhea" id="RHEA:13065"/>
        <dbReference type="ChEBI" id="CHEBI:15377"/>
        <dbReference type="ChEBI" id="CHEBI:15378"/>
        <dbReference type="ChEBI" id="CHEBI:30616"/>
        <dbReference type="ChEBI" id="CHEBI:43474"/>
        <dbReference type="ChEBI" id="CHEBI:456216"/>
        <dbReference type="EC" id="5.6.2.3"/>
    </reaction>
</comment>
<dbReference type="GO" id="GO:1990077">
    <property type="term" value="C:primosome complex"/>
    <property type="evidence" value="ECO:0007669"/>
    <property type="project" value="UniProtKB-UniRule"/>
</dbReference>